<comment type="caution">
    <text evidence="1">The sequence shown here is derived from an EMBL/GenBank/DDBJ whole genome shotgun (WGS) entry which is preliminary data.</text>
</comment>
<accession>A0A4Y2QIK0</accession>
<dbReference type="Proteomes" id="UP000499080">
    <property type="component" value="Unassembled WGS sequence"/>
</dbReference>
<evidence type="ECO:0000313" key="1">
    <source>
        <dbReference type="EMBL" id="GBN63134.1"/>
    </source>
</evidence>
<proteinExistence type="predicted"/>
<organism evidence="1 2">
    <name type="scientific">Araneus ventricosus</name>
    <name type="common">Orbweaver spider</name>
    <name type="synonym">Epeira ventricosa</name>
    <dbReference type="NCBI Taxonomy" id="182803"/>
    <lineage>
        <taxon>Eukaryota</taxon>
        <taxon>Metazoa</taxon>
        <taxon>Ecdysozoa</taxon>
        <taxon>Arthropoda</taxon>
        <taxon>Chelicerata</taxon>
        <taxon>Arachnida</taxon>
        <taxon>Araneae</taxon>
        <taxon>Araneomorphae</taxon>
        <taxon>Entelegynae</taxon>
        <taxon>Araneoidea</taxon>
        <taxon>Araneidae</taxon>
        <taxon>Araneus</taxon>
    </lineage>
</organism>
<sequence>MLSDVMLNEITVPTVPQKKFLSNPKKKDQLPFILLNKFASANITLKKADENANCFIMKTALAFAPTHMSVIVIGEDIDLLLFLIVICTIDNVYFLKPGKGKIAQKTFCPLIGIEKQSMPIFYSYMP</sequence>
<dbReference type="EMBL" id="BGPR01013976">
    <property type="protein sequence ID" value="GBN63134.1"/>
    <property type="molecule type" value="Genomic_DNA"/>
</dbReference>
<evidence type="ECO:0000313" key="2">
    <source>
        <dbReference type="Proteomes" id="UP000499080"/>
    </source>
</evidence>
<protein>
    <submittedName>
        <fullName evidence="1">Uncharacterized protein</fullName>
    </submittedName>
</protein>
<keyword evidence="2" id="KW-1185">Reference proteome</keyword>
<dbReference type="AlphaFoldDB" id="A0A4Y2QIK0"/>
<gene>
    <name evidence="1" type="ORF">AVEN_15188_1</name>
</gene>
<name>A0A4Y2QIK0_ARAVE</name>
<reference evidence="1 2" key="1">
    <citation type="journal article" date="2019" name="Sci. Rep.">
        <title>Orb-weaving spider Araneus ventricosus genome elucidates the spidroin gene catalogue.</title>
        <authorList>
            <person name="Kono N."/>
            <person name="Nakamura H."/>
            <person name="Ohtoshi R."/>
            <person name="Moran D.A.P."/>
            <person name="Shinohara A."/>
            <person name="Yoshida Y."/>
            <person name="Fujiwara M."/>
            <person name="Mori M."/>
            <person name="Tomita M."/>
            <person name="Arakawa K."/>
        </authorList>
    </citation>
    <scope>NUCLEOTIDE SEQUENCE [LARGE SCALE GENOMIC DNA]</scope>
</reference>